<dbReference type="InterPro" id="IPR039426">
    <property type="entry name" value="TonB-dep_rcpt-like"/>
</dbReference>
<keyword evidence="6 8" id="KW-0472">Membrane</keyword>
<keyword evidence="7 8" id="KW-0998">Cell outer membrane</keyword>
<dbReference type="PROSITE" id="PS52016">
    <property type="entry name" value="TONB_DEPENDENT_REC_3"/>
    <property type="match status" value="1"/>
</dbReference>
<dbReference type="InterPro" id="IPR036942">
    <property type="entry name" value="Beta-barrel_TonB_sf"/>
</dbReference>
<feature type="domain" description="TonB-dependent receptor-like beta-barrel" evidence="11">
    <location>
        <begin position="418"/>
        <end position="989"/>
    </location>
</feature>
<evidence type="ECO:0000313" key="13">
    <source>
        <dbReference type="EMBL" id="NRD21799.1"/>
    </source>
</evidence>
<proteinExistence type="inferred from homology"/>
<keyword evidence="5 9" id="KW-0798">TonB box</keyword>
<comment type="caution">
    <text evidence="13">The sequence shown here is derived from an EMBL/GenBank/DDBJ whole genome shotgun (WGS) entry which is preliminary data.</text>
</comment>
<reference evidence="13 14" key="1">
    <citation type="journal article" date="2015" name="Int. J. Syst. Evol. Microbiol.">
        <title>Winogradskyella litoriviva sp. nov., isolated from coastal seawater.</title>
        <authorList>
            <person name="Nedashkovskaya O.I."/>
            <person name="Kukhlevskiy A.D."/>
            <person name="Zhukova N.V."/>
            <person name="Kim S.J."/>
            <person name="Rhee S.K."/>
            <person name="Mikhailov V.V."/>
        </authorList>
    </citation>
    <scope>NUCLEOTIDE SEQUENCE [LARGE SCALE GENOMIC DNA]</scope>
    <source>
        <strain evidence="13 14">KMM6491</strain>
    </source>
</reference>
<dbReference type="InterPro" id="IPR023996">
    <property type="entry name" value="TonB-dep_OMP_SusC/RagA"/>
</dbReference>
<dbReference type="RefSeq" id="WP_173299471.1">
    <property type="nucleotide sequence ID" value="NZ_JABRWQ010000001.1"/>
</dbReference>
<organism evidence="13 14">
    <name type="scientific">Winogradskyella litoriviva</name>
    <dbReference type="NCBI Taxonomy" id="1220182"/>
    <lineage>
        <taxon>Bacteria</taxon>
        <taxon>Pseudomonadati</taxon>
        <taxon>Bacteroidota</taxon>
        <taxon>Flavobacteriia</taxon>
        <taxon>Flavobacteriales</taxon>
        <taxon>Flavobacteriaceae</taxon>
        <taxon>Winogradskyella</taxon>
    </lineage>
</organism>
<dbReference type="InterPro" id="IPR012910">
    <property type="entry name" value="Plug_dom"/>
</dbReference>
<keyword evidence="13" id="KW-0675">Receptor</keyword>
<sequence>MKTFLNALLFCLILLPATLMAQSTATGTVTDKANAMPLPGVNVIIKGTTRGTVTDFDGKYSLEVSQGEVLVFSYVGYTTQEIVFNGQSPIDVTIVEDASQLDEVVLIGYGSVKKEDATGSVDVVSSKDFNQGSIVSTDQLLSGKAAGVRITTSGGSPDAAPNIRIRGGSSLNAQNSPLIVIDGVAIGNDNPAGVSNPLTLVNPNDIESFSILKDASATAIYGSRASNGVIIITTKKGTSGGPQYNFSTDYSISSIGDGLDMMNGAEFTRFIQEYHPSEVGNLGVAAGSVSTSETVTNTLNGRQIYNTNWRDAIIRTATTSNTNFSARANLFDKVPFRGSVGYTYAEGVVKNDDYERLTMSVKLTPKLLNDNLKIDVNAKSIFAFKNAIDSDGAIGEALSFDPTKPVYDNSESNRFGGYYLTLDNDGDAFSRITQSNPLARLEQRERPENVYRFLGNVEFDYTMPFLPELKAVVNFGLDASGSKIEERFSDNAFETYQFEGDNTDINTNYVFNPGLNYLENQRITNTTLDGYLQYTKLLNNKFIDKYDLQAGYSYQNFKNDGNQKRYQYNLVSGQREIAFNEANPNNRYYNVLNLQSFFARGNISILERYLFTASIRADGSSLFTEDNRWGYFPAAALAWQINEESFLADSKVINNMKLRLGWGETGQQDITGTVGGYYPSIPLFSIGDSNSQYFPNSSLYSAEPFNPNLTWEKTTTYNIGLDFDLFNNGLLSGSFDVYKRYTRDLLADAPVPPGQALTNSFVDNIGKTESEGFELNLNLTPINNDNLTVSLGGNLSYNQTEVTDLNGLTVINAGGTLRGTGAELFRHAVGEPATSAYIYKQVYDSQGNPIPNAFVDLNGDNEINDNDKYYAQTAPNWTYGFNLNVNYKNWDLSSSFRGQVGGNVYNFAQLNYGFTDSAAFSSQNNLTNVLNFYDGAANPVIENVNGNMQFSDYYLEDATFLRCDNIALGYRFNELIKDGSFRLYAAVTNPFLITDYSGEDPENFGGIDRNFYPRPTVYTLGVNIDF</sequence>
<dbReference type="Pfam" id="PF13715">
    <property type="entry name" value="CarbopepD_reg_2"/>
    <property type="match status" value="1"/>
</dbReference>
<accession>A0ABX2E1U6</accession>
<evidence type="ECO:0000259" key="12">
    <source>
        <dbReference type="Pfam" id="PF07715"/>
    </source>
</evidence>
<dbReference type="NCBIfam" id="TIGR04056">
    <property type="entry name" value="OMP_RagA_SusC"/>
    <property type="match status" value="1"/>
</dbReference>
<keyword evidence="2 8" id="KW-0813">Transport</keyword>
<keyword evidence="3 8" id="KW-1134">Transmembrane beta strand</keyword>
<dbReference type="Gene3D" id="2.170.130.10">
    <property type="entry name" value="TonB-dependent receptor, plug domain"/>
    <property type="match status" value="1"/>
</dbReference>
<comment type="similarity">
    <text evidence="8 9">Belongs to the TonB-dependent receptor family.</text>
</comment>
<name>A0ABX2E1U6_9FLAO</name>
<evidence type="ECO:0000256" key="10">
    <source>
        <dbReference type="SAM" id="SignalP"/>
    </source>
</evidence>
<evidence type="ECO:0000256" key="7">
    <source>
        <dbReference type="ARBA" id="ARBA00023237"/>
    </source>
</evidence>
<feature type="signal peptide" evidence="10">
    <location>
        <begin position="1"/>
        <end position="21"/>
    </location>
</feature>
<dbReference type="InterPro" id="IPR023997">
    <property type="entry name" value="TonB-dep_OMP_SusC/RagA_CS"/>
</dbReference>
<dbReference type="Gene3D" id="2.60.40.1120">
    <property type="entry name" value="Carboxypeptidase-like, regulatory domain"/>
    <property type="match status" value="1"/>
</dbReference>
<dbReference type="InterPro" id="IPR037066">
    <property type="entry name" value="Plug_dom_sf"/>
</dbReference>
<keyword evidence="14" id="KW-1185">Reference proteome</keyword>
<evidence type="ECO:0000256" key="5">
    <source>
        <dbReference type="ARBA" id="ARBA00023077"/>
    </source>
</evidence>
<feature type="domain" description="TonB-dependent receptor plug" evidence="12">
    <location>
        <begin position="113"/>
        <end position="229"/>
    </location>
</feature>
<feature type="chain" id="PRO_5045225057" evidence="10">
    <location>
        <begin position="22"/>
        <end position="1026"/>
    </location>
</feature>
<dbReference type="NCBIfam" id="TIGR04057">
    <property type="entry name" value="SusC_RagA_signa"/>
    <property type="match status" value="1"/>
</dbReference>
<dbReference type="EMBL" id="JABRWQ010000001">
    <property type="protein sequence ID" value="NRD21799.1"/>
    <property type="molecule type" value="Genomic_DNA"/>
</dbReference>
<dbReference type="SUPFAM" id="SSF56935">
    <property type="entry name" value="Porins"/>
    <property type="match status" value="1"/>
</dbReference>
<protein>
    <submittedName>
        <fullName evidence="13">TonB-dependent receptor</fullName>
    </submittedName>
</protein>
<dbReference type="Pfam" id="PF00593">
    <property type="entry name" value="TonB_dep_Rec_b-barrel"/>
    <property type="match status" value="1"/>
</dbReference>
<evidence type="ECO:0000256" key="2">
    <source>
        <dbReference type="ARBA" id="ARBA00022448"/>
    </source>
</evidence>
<evidence type="ECO:0000256" key="4">
    <source>
        <dbReference type="ARBA" id="ARBA00022692"/>
    </source>
</evidence>
<dbReference type="InterPro" id="IPR000531">
    <property type="entry name" value="Beta-barrel_TonB"/>
</dbReference>
<gene>
    <name evidence="13" type="ORF">HNV10_01005</name>
</gene>
<evidence type="ECO:0000256" key="6">
    <source>
        <dbReference type="ARBA" id="ARBA00023136"/>
    </source>
</evidence>
<dbReference type="InterPro" id="IPR008969">
    <property type="entry name" value="CarboxyPept-like_regulatory"/>
</dbReference>
<evidence type="ECO:0000313" key="14">
    <source>
        <dbReference type="Proteomes" id="UP000805085"/>
    </source>
</evidence>
<evidence type="ECO:0000256" key="3">
    <source>
        <dbReference type="ARBA" id="ARBA00022452"/>
    </source>
</evidence>
<dbReference type="Proteomes" id="UP000805085">
    <property type="component" value="Unassembled WGS sequence"/>
</dbReference>
<dbReference type="Gene3D" id="2.40.170.20">
    <property type="entry name" value="TonB-dependent receptor, beta-barrel domain"/>
    <property type="match status" value="1"/>
</dbReference>
<dbReference type="SUPFAM" id="SSF49464">
    <property type="entry name" value="Carboxypeptidase regulatory domain-like"/>
    <property type="match status" value="1"/>
</dbReference>
<keyword evidence="4 8" id="KW-0812">Transmembrane</keyword>
<evidence type="ECO:0000256" key="8">
    <source>
        <dbReference type="PROSITE-ProRule" id="PRU01360"/>
    </source>
</evidence>
<evidence type="ECO:0000259" key="11">
    <source>
        <dbReference type="Pfam" id="PF00593"/>
    </source>
</evidence>
<keyword evidence="10" id="KW-0732">Signal</keyword>
<dbReference type="Pfam" id="PF07715">
    <property type="entry name" value="Plug"/>
    <property type="match status" value="1"/>
</dbReference>
<evidence type="ECO:0000256" key="9">
    <source>
        <dbReference type="RuleBase" id="RU003357"/>
    </source>
</evidence>
<comment type="subcellular location">
    <subcellularLocation>
        <location evidence="1 8">Cell outer membrane</location>
        <topology evidence="1 8">Multi-pass membrane protein</topology>
    </subcellularLocation>
</comment>
<evidence type="ECO:0000256" key="1">
    <source>
        <dbReference type="ARBA" id="ARBA00004571"/>
    </source>
</evidence>